<feature type="region of interest" description="Disordered" evidence="1">
    <location>
        <begin position="92"/>
        <end position="193"/>
    </location>
</feature>
<evidence type="ECO:0000256" key="1">
    <source>
        <dbReference type="SAM" id="MobiDB-lite"/>
    </source>
</evidence>
<keyword evidence="3" id="KW-1185">Reference proteome</keyword>
<name>M7BHB2_CHEMY</name>
<feature type="compositionally biased region" description="Basic residues" evidence="1">
    <location>
        <begin position="212"/>
        <end position="224"/>
    </location>
</feature>
<feature type="compositionally biased region" description="Basic residues" evidence="1">
    <location>
        <begin position="134"/>
        <end position="159"/>
    </location>
</feature>
<evidence type="ECO:0000313" key="2">
    <source>
        <dbReference type="EMBL" id="EMP37286.1"/>
    </source>
</evidence>
<feature type="region of interest" description="Disordered" evidence="1">
    <location>
        <begin position="207"/>
        <end position="235"/>
    </location>
</feature>
<reference evidence="3" key="1">
    <citation type="journal article" date="2013" name="Nat. Genet.">
        <title>The draft genomes of soft-shell turtle and green sea turtle yield insights into the development and evolution of the turtle-specific body plan.</title>
        <authorList>
            <person name="Wang Z."/>
            <person name="Pascual-Anaya J."/>
            <person name="Zadissa A."/>
            <person name="Li W."/>
            <person name="Niimura Y."/>
            <person name="Huang Z."/>
            <person name="Li C."/>
            <person name="White S."/>
            <person name="Xiong Z."/>
            <person name="Fang D."/>
            <person name="Wang B."/>
            <person name="Ming Y."/>
            <person name="Chen Y."/>
            <person name="Zheng Y."/>
            <person name="Kuraku S."/>
            <person name="Pignatelli M."/>
            <person name="Herrero J."/>
            <person name="Beal K."/>
            <person name="Nozawa M."/>
            <person name="Li Q."/>
            <person name="Wang J."/>
            <person name="Zhang H."/>
            <person name="Yu L."/>
            <person name="Shigenobu S."/>
            <person name="Wang J."/>
            <person name="Liu J."/>
            <person name="Flicek P."/>
            <person name="Searle S."/>
            <person name="Wang J."/>
            <person name="Kuratani S."/>
            <person name="Yin Y."/>
            <person name="Aken B."/>
            <person name="Zhang G."/>
            <person name="Irie N."/>
        </authorList>
    </citation>
    <scope>NUCLEOTIDE SEQUENCE [LARGE SCALE GENOMIC DNA]</scope>
</reference>
<gene>
    <name evidence="2" type="ORF">UY3_05523</name>
</gene>
<feature type="compositionally biased region" description="Pro residues" evidence="1">
    <location>
        <begin position="1"/>
        <end position="11"/>
    </location>
</feature>
<organism evidence="2 3">
    <name type="scientific">Chelonia mydas</name>
    <name type="common">Green sea-turtle</name>
    <name type="synonym">Chelonia agassizi</name>
    <dbReference type="NCBI Taxonomy" id="8469"/>
    <lineage>
        <taxon>Eukaryota</taxon>
        <taxon>Metazoa</taxon>
        <taxon>Chordata</taxon>
        <taxon>Craniata</taxon>
        <taxon>Vertebrata</taxon>
        <taxon>Euteleostomi</taxon>
        <taxon>Archelosauria</taxon>
        <taxon>Testudinata</taxon>
        <taxon>Testudines</taxon>
        <taxon>Cryptodira</taxon>
        <taxon>Durocryptodira</taxon>
        <taxon>Americhelydia</taxon>
        <taxon>Chelonioidea</taxon>
        <taxon>Cheloniidae</taxon>
        <taxon>Chelonia</taxon>
    </lineage>
</organism>
<sequence>MSGSPQSPPASRPLTHVERSSPAASDRASPDVRMPSTLETLQVARDVMTMSVPGAPPVSAPSSRGKPLLSSPQWSLVQHQFWSRECSQCRSPPSECSRHSPCGSPSTPSRLSGWVPSDRDSWHHSTPWSDYRRDRGRCRQRSSSHRGYRSQLQHGRRCRSRLESRSESPPRHRLRSPGHRSPAPCRRRSTHPSRLWSSSYRRYRSSASRSWSHGRHRSRHHCSSRAHDSSRSFVSPVPPPLTAQWCGQVSLTGTRTTVALPRNLHKRIAQVLDETFEEITEVDYCNVREHINALFRI</sequence>
<evidence type="ECO:0000313" key="3">
    <source>
        <dbReference type="Proteomes" id="UP000031443"/>
    </source>
</evidence>
<feature type="compositionally biased region" description="Basic and acidic residues" evidence="1">
    <location>
        <begin position="160"/>
        <end position="170"/>
    </location>
</feature>
<accession>M7BHB2</accession>
<proteinExistence type="predicted"/>
<feature type="region of interest" description="Disordered" evidence="1">
    <location>
        <begin position="1"/>
        <end position="70"/>
    </location>
</feature>
<protein>
    <submittedName>
        <fullName evidence="2">Uncharacterized protein</fullName>
    </submittedName>
</protein>
<dbReference type="AlphaFoldDB" id="M7BHB2"/>
<dbReference type="EMBL" id="KB522694">
    <property type="protein sequence ID" value="EMP37286.1"/>
    <property type="molecule type" value="Genomic_DNA"/>
</dbReference>
<dbReference type="Proteomes" id="UP000031443">
    <property type="component" value="Unassembled WGS sequence"/>
</dbReference>